<dbReference type="PANTHER" id="PTHR28629:SF4">
    <property type="entry name" value="TRIOKINASE_FMN CYCLASE"/>
    <property type="match status" value="1"/>
</dbReference>
<comment type="subunit">
    <text evidence="8">Homodimer. The dihydroxyacetone kinase complex is composed of a homodimer of DhaM, a homodimer of DhaK and the subunit DhaL.</text>
</comment>
<comment type="caution">
    <text evidence="11">The sequence shown here is derived from an EMBL/GenBank/DDBJ whole genome shotgun (WGS) entry which is preliminary data.</text>
</comment>
<evidence type="ECO:0000256" key="5">
    <source>
        <dbReference type="ARBA" id="ARBA00022679"/>
    </source>
</evidence>
<protein>
    <recommendedName>
        <fullName evidence="4">phosphoenolpyruvate--glycerone phosphotransferase</fullName>
        <ecNumber evidence="4">2.7.1.121</ecNumber>
    </recommendedName>
</protein>
<evidence type="ECO:0000256" key="8">
    <source>
        <dbReference type="ARBA" id="ARBA00046577"/>
    </source>
</evidence>
<dbReference type="InterPro" id="IPR004007">
    <property type="entry name" value="DhaL_dom"/>
</dbReference>
<dbReference type="InterPro" id="IPR050861">
    <property type="entry name" value="Dihydroxyacetone_Kinase"/>
</dbReference>
<dbReference type="SUPFAM" id="SSF101473">
    <property type="entry name" value="DhaL-like"/>
    <property type="match status" value="1"/>
</dbReference>
<dbReference type="GO" id="GO:0019563">
    <property type="term" value="P:glycerol catabolic process"/>
    <property type="evidence" value="ECO:0007669"/>
    <property type="project" value="TreeGrafter"/>
</dbReference>
<dbReference type="InterPro" id="IPR012737">
    <property type="entry name" value="DhaK_L_YcgS"/>
</dbReference>
<keyword evidence="5" id="KW-0808">Transferase</keyword>
<dbReference type="EC" id="2.7.1.121" evidence="4"/>
<comment type="catalytic activity">
    <reaction evidence="1">
        <text>dihydroxyacetone + phosphoenolpyruvate = dihydroxyacetone phosphate + pyruvate</text>
        <dbReference type="Rhea" id="RHEA:18381"/>
        <dbReference type="ChEBI" id="CHEBI:15361"/>
        <dbReference type="ChEBI" id="CHEBI:16016"/>
        <dbReference type="ChEBI" id="CHEBI:57642"/>
        <dbReference type="ChEBI" id="CHEBI:58702"/>
        <dbReference type="EC" id="2.7.1.121"/>
    </reaction>
</comment>
<reference evidence="11 12" key="1">
    <citation type="journal article" date="2015" name="Genome Biol. Evol.">
        <title>Comparative Genomics of Listeria Sensu Lato: Genus-Wide Differences in Evolutionary Dynamics and the Progressive Gain of Complex, Potentially Pathogenicity-Related Traits through Lateral Gene Transfer.</title>
        <authorList>
            <person name="Chiara M."/>
            <person name="Caruso M."/>
            <person name="D'Erchia A.M."/>
            <person name="Manzari C."/>
            <person name="Fraccalvieri R."/>
            <person name="Goffredo E."/>
            <person name="Latorre L."/>
            <person name="Miccolupo A."/>
            <person name="Padalino I."/>
            <person name="Santagada G."/>
            <person name="Chiocco D."/>
            <person name="Pesole G."/>
            <person name="Horner D.S."/>
            <person name="Parisi A."/>
        </authorList>
    </citation>
    <scope>NUCLEOTIDE SEQUENCE [LARGE SCALE GENOMIC DNA]</scope>
    <source>
        <strain evidence="11 12">1991</strain>
    </source>
</reference>
<dbReference type="EMBL" id="AZHO01000011">
    <property type="protein sequence ID" value="KMT60122.1"/>
    <property type="molecule type" value="Genomic_DNA"/>
</dbReference>
<comment type="function">
    <text evidence="9">ADP-binding subunit of the dihydroxyacetone kinase, which is responsible for the phosphoenolpyruvate (PEP)-dependent phosphorylation of dihydroxyacetone. DhaL-ADP is converted to DhaL-ATP via a phosphoryl group transfer from DhaM and transmits it to dihydroxyacetone binds to DhaK.</text>
</comment>
<keyword evidence="12" id="KW-1185">Reference proteome</keyword>
<dbReference type="Proteomes" id="UP000052258">
    <property type="component" value="Unassembled WGS sequence"/>
</dbReference>
<comment type="cofactor">
    <cofactor evidence="2">
        <name>Mg(2+)</name>
        <dbReference type="ChEBI" id="CHEBI:18420"/>
    </cofactor>
</comment>
<name>A0A0J8GBR5_9LIST</name>
<dbReference type="RefSeq" id="WP_007472927.1">
    <property type="nucleotide sequence ID" value="NZ_KQ130613.1"/>
</dbReference>
<dbReference type="OrthoDB" id="9800291at2"/>
<keyword evidence="7" id="KW-0319">Glycerol metabolism</keyword>
<dbReference type="PROSITE" id="PS51480">
    <property type="entry name" value="DHAL"/>
    <property type="match status" value="1"/>
</dbReference>
<dbReference type="Gene3D" id="1.25.40.340">
    <property type="match status" value="1"/>
</dbReference>
<dbReference type="Pfam" id="PF02734">
    <property type="entry name" value="Dak2"/>
    <property type="match status" value="1"/>
</dbReference>
<organism evidence="11 12">
    <name type="scientific">Listeria fleischmannii 1991</name>
    <dbReference type="NCBI Taxonomy" id="1430899"/>
    <lineage>
        <taxon>Bacteria</taxon>
        <taxon>Bacillati</taxon>
        <taxon>Bacillota</taxon>
        <taxon>Bacilli</taxon>
        <taxon>Bacillales</taxon>
        <taxon>Listeriaceae</taxon>
        <taxon>Listeria</taxon>
    </lineage>
</organism>
<dbReference type="PANTHER" id="PTHR28629">
    <property type="entry name" value="TRIOKINASE/FMN CYCLASE"/>
    <property type="match status" value="1"/>
</dbReference>
<dbReference type="GO" id="GO:0005829">
    <property type="term" value="C:cytosol"/>
    <property type="evidence" value="ECO:0007669"/>
    <property type="project" value="TreeGrafter"/>
</dbReference>
<accession>A0A0J8GBR5</accession>
<evidence type="ECO:0000256" key="9">
    <source>
        <dbReference type="ARBA" id="ARBA00055771"/>
    </source>
</evidence>
<dbReference type="GO" id="GO:0004371">
    <property type="term" value="F:glycerone kinase activity"/>
    <property type="evidence" value="ECO:0007669"/>
    <property type="project" value="InterPro"/>
</dbReference>
<dbReference type="AlphaFoldDB" id="A0A0J8GBR5"/>
<evidence type="ECO:0000256" key="1">
    <source>
        <dbReference type="ARBA" id="ARBA00001113"/>
    </source>
</evidence>
<keyword evidence="6 11" id="KW-0418">Kinase</keyword>
<gene>
    <name evidence="11" type="ORF">X560_1048</name>
</gene>
<evidence type="ECO:0000313" key="11">
    <source>
        <dbReference type="EMBL" id="KMT60122.1"/>
    </source>
</evidence>
<dbReference type="PATRIC" id="fig|1430899.3.peg.1082"/>
<evidence type="ECO:0000256" key="7">
    <source>
        <dbReference type="ARBA" id="ARBA00022798"/>
    </source>
</evidence>
<dbReference type="InterPro" id="IPR036117">
    <property type="entry name" value="DhaL_dom_sf"/>
</dbReference>
<evidence type="ECO:0000256" key="4">
    <source>
        <dbReference type="ARBA" id="ARBA00012095"/>
    </source>
</evidence>
<evidence type="ECO:0000259" key="10">
    <source>
        <dbReference type="PROSITE" id="PS51480"/>
    </source>
</evidence>
<evidence type="ECO:0000256" key="6">
    <source>
        <dbReference type="ARBA" id="ARBA00022777"/>
    </source>
</evidence>
<dbReference type="FunFam" id="1.25.40.340:FF:000002">
    <property type="entry name" value="Dihydroxyacetone kinase, L subunit"/>
    <property type="match status" value="1"/>
</dbReference>
<proteinExistence type="predicted"/>
<comment type="pathway">
    <text evidence="3">Polyol metabolism; glycerol degradation.</text>
</comment>
<dbReference type="GO" id="GO:0047324">
    <property type="term" value="F:phosphoenolpyruvate-glycerone phosphotransferase activity"/>
    <property type="evidence" value="ECO:0007669"/>
    <property type="project" value="UniProtKB-EC"/>
</dbReference>
<dbReference type="SMART" id="SM01120">
    <property type="entry name" value="Dak2"/>
    <property type="match status" value="1"/>
</dbReference>
<evidence type="ECO:0000256" key="3">
    <source>
        <dbReference type="ARBA" id="ARBA00004745"/>
    </source>
</evidence>
<dbReference type="NCBIfam" id="TIGR02365">
    <property type="entry name" value="dha_L_ycgS"/>
    <property type="match status" value="1"/>
</dbReference>
<evidence type="ECO:0000313" key="12">
    <source>
        <dbReference type="Proteomes" id="UP000052258"/>
    </source>
</evidence>
<sequence length="200" mass="21800">MVYDKNWALTWLNDFADKIAENKQLLSDLDQAIGDGDHGINMARGLAELKKVLAEKPPETLKDVFKVTAMTLLSKVGGASGPLYGSAFLNISKAINADTLTKEELIDALESGLAGIENRGKSHAHEKTMIDVWEPVIHVMRQNEFSNDAILAALEKTKDMKATKGRASYLGERSIGHLDPGAYSSALLFESLLNSEEVAK</sequence>
<feature type="domain" description="DhaL" evidence="10">
    <location>
        <begin position="6"/>
        <end position="194"/>
    </location>
</feature>
<evidence type="ECO:0000256" key="2">
    <source>
        <dbReference type="ARBA" id="ARBA00001946"/>
    </source>
</evidence>